<gene>
    <name evidence="1" type="ORF">NDU88_008476</name>
</gene>
<dbReference type="EMBL" id="JANPWB010000012">
    <property type="protein sequence ID" value="KAJ1120302.1"/>
    <property type="molecule type" value="Genomic_DNA"/>
</dbReference>
<name>A0AAV7NZF7_PLEWA</name>
<accession>A0AAV7NZF7</accession>
<sequence>MPWLPCQALECPAQPSTLRILIMSAALLGAAEHFMLPLQRNFTQCCAISPQLGNSRSFKAKATACLIFSPFYYFSTCVKSVLPLRMRLIFTVLSARLTPPSYVTTFPMMQHQTPSVSASWRLCHAFKRTQARDAATPGQSLGGEILELTKSALCRAAGEAAARVKGPGARSGPFLRPRARSGVSGALLVYFELQICSSEPSGISVLFFSLSRVCVARICLLCRFAQRSLPICSAELMCTQRPLRGPLIADRGDATARTHTCAGAAEHSLPWSQREGEAG</sequence>
<evidence type="ECO:0000313" key="2">
    <source>
        <dbReference type="Proteomes" id="UP001066276"/>
    </source>
</evidence>
<reference evidence="1" key="1">
    <citation type="journal article" date="2022" name="bioRxiv">
        <title>Sequencing and chromosome-scale assembly of the giantPleurodeles waltlgenome.</title>
        <authorList>
            <person name="Brown T."/>
            <person name="Elewa A."/>
            <person name="Iarovenko S."/>
            <person name="Subramanian E."/>
            <person name="Araus A.J."/>
            <person name="Petzold A."/>
            <person name="Susuki M."/>
            <person name="Suzuki K.-i.T."/>
            <person name="Hayashi T."/>
            <person name="Toyoda A."/>
            <person name="Oliveira C."/>
            <person name="Osipova E."/>
            <person name="Leigh N.D."/>
            <person name="Simon A."/>
            <person name="Yun M.H."/>
        </authorList>
    </citation>
    <scope>NUCLEOTIDE SEQUENCE</scope>
    <source>
        <strain evidence="1">20211129_DDA</strain>
        <tissue evidence="1">Liver</tissue>
    </source>
</reference>
<protein>
    <submittedName>
        <fullName evidence="1">Uncharacterized protein</fullName>
    </submittedName>
</protein>
<comment type="caution">
    <text evidence="1">The sequence shown here is derived from an EMBL/GenBank/DDBJ whole genome shotgun (WGS) entry which is preliminary data.</text>
</comment>
<organism evidence="1 2">
    <name type="scientific">Pleurodeles waltl</name>
    <name type="common">Iberian ribbed newt</name>
    <dbReference type="NCBI Taxonomy" id="8319"/>
    <lineage>
        <taxon>Eukaryota</taxon>
        <taxon>Metazoa</taxon>
        <taxon>Chordata</taxon>
        <taxon>Craniata</taxon>
        <taxon>Vertebrata</taxon>
        <taxon>Euteleostomi</taxon>
        <taxon>Amphibia</taxon>
        <taxon>Batrachia</taxon>
        <taxon>Caudata</taxon>
        <taxon>Salamandroidea</taxon>
        <taxon>Salamandridae</taxon>
        <taxon>Pleurodelinae</taxon>
        <taxon>Pleurodeles</taxon>
    </lineage>
</organism>
<evidence type="ECO:0000313" key="1">
    <source>
        <dbReference type="EMBL" id="KAJ1120302.1"/>
    </source>
</evidence>
<dbReference type="Proteomes" id="UP001066276">
    <property type="component" value="Chromosome 8"/>
</dbReference>
<keyword evidence="2" id="KW-1185">Reference proteome</keyword>
<proteinExistence type="predicted"/>
<dbReference type="AlphaFoldDB" id="A0AAV7NZF7"/>